<dbReference type="GO" id="GO:0005669">
    <property type="term" value="C:transcription factor TFIID complex"/>
    <property type="evidence" value="ECO:0007669"/>
    <property type="project" value="InterPro"/>
</dbReference>
<dbReference type="AlphaFoldDB" id="A0A2U1LB16"/>
<evidence type="ECO:0000256" key="5">
    <source>
        <dbReference type="ARBA" id="ARBA00023242"/>
    </source>
</evidence>
<evidence type="ECO:0000256" key="4">
    <source>
        <dbReference type="ARBA" id="ARBA00023163"/>
    </source>
</evidence>
<keyword evidence="6" id="KW-1133">Transmembrane helix</keyword>
<feature type="signal peptide" evidence="7">
    <location>
        <begin position="1"/>
        <end position="19"/>
    </location>
</feature>
<keyword evidence="6" id="KW-0812">Transmembrane</keyword>
<dbReference type="InterPro" id="IPR037796">
    <property type="entry name" value="TAF6"/>
</dbReference>
<comment type="subcellular location">
    <subcellularLocation>
        <location evidence="1">Nucleus</location>
    </subcellularLocation>
</comment>
<dbReference type="GO" id="GO:0003713">
    <property type="term" value="F:transcription coactivator activity"/>
    <property type="evidence" value="ECO:0007669"/>
    <property type="project" value="TreeGrafter"/>
</dbReference>
<dbReference type="GO" id="GO:0046695">
    <property type="term" value="C:SLIK (SAGA-like) complex"/>
    <property type="evidence" value="ECO:0007669"/>
    <property type="project" value="InterPro"/>
</dbReference>
<comment type="similarity">
    <text evidence="2">Belongs to the TAF6 family.</text>
</comment>
<dbReference type="Pfam" id="PF07571">
    <property type="entry name" value="TAF6_C"/>
    <property type="match status" value="1"/>
</dbReference>
<dbReference type="GO" id="GO:0051123">
    <property type="term" value="P:RNA polymerase II preinitiation complex assembly"/>
    <property type="evidence" value="ECO:0007669"/>
    <property type="project" value="TreeGrafter"/>
</dbReference>
<comment type="caution">
    <text evidence="9">The sequence shown here is derived from an EMBL/GenBank/DDBJ whole genome shotgun (WGS) entry which is preliminary data.</text>
</comment>
<dbReference type="InterPro" id="IPR046344">
    <property type="entry name" value="TAF6_C_sf"/>
</dbReference>
<dbReference type="GO" id="GO:0000124">
    <property type="term" value="C:SAGA complex"/>
    <property type="evidence" value="ECO:0007669"/>
    <property type="project" value="InterPro"/>
</dbReference>
<gene>
    <name evidence="9" type="ORF">CTI12_AA511820</name>
</gene>
<reference evidence="9 10" key="1">
    <citation type="journal article" date="2018" name="Mol. Plant">
        <title>The genome of Artemisia annua provides insight into the evolution of Asteraceae family and artemisinin biosynthesis.</title>
        <authorList>
            <person name="Shen Q."/>
            <person name="Zhang L."/>
            <person name="Liao Z."/>
            <person name="Wang S."/>
            <person name="Yan T."/>
            <person name="Shi P."/>
            <person name="Liu M."/>
            <person name="Fu X."/>
            <person name="Pan Q."/>
            <person name="Wang Y."/>
            <person name="Lv Z."/>
            <person name="Lu X."/>
            <person name="Zhang F."/>
            <person name="Jiang W."/>
            <person name="Ma Y."/>
            <person name="Chen M."/>
            <person name="Hao X."/>
            <person name="Li L."/>
            <person name="Tang Y."/>
            <person name="Lv G."/>
            <person name="Zhou Y."/>
            <person name="Sun X."/>
            <person name="Brodelius P.E."/>
            <person name="Rose J.K.C."/>
            <person name="Tang K."/>
        </authorList>
    </citation>
    <scope>NUCLEOTIDE SEQUENCE [LARGE SCALE GENOMIC DNA]</scope>
    <source>
        <strain evidence="10">cv. Huhao1</strain>
        <tissue evidence="9">Leaf</tissue>
    </source>
</reference>
<dbReference type="GO" id="GO:0016251">
    <property type="term" value="F:RNA polymerase II general transcription initiation factor activity"/>
    <property type="evidence" value="ECO:0007669"/>
    <property type="project" value="InterPro"/>
</dbReference>
<feature type="transmembrane region" description="Helical" evidence="6">
    <location>
        <begin position="615"/>
        <end position="634"/>
    </location>
</feature>
<evidence type="ECO:0000313" key="9">
    <source>
        <dbReference type="EMBL" id="PWA46161.1"/>
    </source>
</evidence>
<evidence type="ECO:0000256" key="2">
    <source>
        <dbReference type="ARBA" id="ARBA00007688"/>
    </source>
</evidence>
<dbReference type="Gene3D" id="1.25.40.770">
    <property type="entry name" value="TAF6, C-terminal HEAT repeat domain"/>
    <property type="match status" value="1"/>
</dbReference>
<keyword evidence="3" id="KW-0805">Transcription regulation</keyword>
<name>A0A2U1LB16_ARTAN</name>
<keyword evidence="7" id="KW-0732">Signal</keyword>
<proteinExistence type="inferred from homology"/>
<protein>
    <submittedName>
        <fullName evidence="9">TATA BOX ASSOCIATED FACTOR II 59</fullName>
    </submittedName>
</protein>
<evidence type="ECO:0000259" key="8">
    <source>
        <dbReference type="Pfam" id="PF07571"/>
    </source>
</evidence>
<evidence type="ECO:0000256" key="7">
    <source>
        <dbReference type="SAM" id="SignalP"/>
    </source>
</evidence>
<keyword evidence="6" id="KW-0472">Membrane</keyword>
<dbReference type="Proteomes" id="UP000245207">
    <property type="component" value="Unassembled WGS sequence"/>
</dbReference>
<accession>A0A2U1LB16</accession>
<dbReference type="STRING" id="35608.A0A2U1LB16"/>
<dbReference type="EMBL" id="PKPP01010426">
    <property type="protein sequence ID" value="PWA46161.1"/>
    <property type="molecule type" value="Genomic_DNA"/>
</dbReference>
<dbReference type="InterPro" id="IPR011442">
    <property type="entry name" value="TAF6_C"/>
</dbReference>
<feature type="chain" id="PRO_5015626664" evidence="7">
    <location>
        <begin position="20"/>
        <end position="703"/>
    </location>
</feature>
<evidence type="ECO:0000256" key="6">
    <source>
        <dbReference type="SAM" id="Phobius"/>
    </source>
</evidence>
<dbReference type="OrthoDB" id="361039at2759"/>
<organism evidence="9 10">
    <name type="scientific">Artemisia annua</name>
    <name type="common">Sweet wormwood</name>
    <dbReference type="NCBI Taxonomy" id="35608"/>
    <lineage>
        <taxon>Eukaryota</taxon>
        <taxon>Viridiplantae</taxon>
        <taxon>Streptophyta</taxon>
        <taxon>Embryophyta</taxon>
        <taxon>Tracheophyta</taxon>
        <taxon>Spermatophyta</taxon>
        <taxon>Magnoliopsida</taxon>
        <taxon>eudicotyledons</taxon>
        <taxon>Gunneridae</taxon>
        <taxon>Pentapetalae</taxon>
        <taxon>asterids</taxon>
        <taxon>campanulids</taxon>
        <taxon>Asterales</taxon>
        <taxon>Asteraceae</taxon>
        <taxon>Asteroideae</taxon>
        <taxon>Anthemideae</taxon>
        <taxon>Artemisiinae</taxon>
        <taxon>Artemisia</taxon>
    </lineage>
</organism>
<keyword evidence="5" id="KW-0539">Nucleus</keyword>
<evidence type="ECO:0000313" key="10">
    <source>
        <dbReference type="Proteomes" id="UP000245207"/>
    </source>
</evidence>
<keyword evidence="10" id="KW-1185">Reference proteome</keyword>
<dbReference type="PANTHER" id="PTHR10221:SF13">
    <property type="entry name" value="TRANSCRIPTION INITIATION FACTOR TFIID SUBUNIT 6"/>
    <property type="match status" value="1"/>
</dbReference>
<sequence>MDYGLLSKLFFALMRFVQSLLWNPHIHVEPYLHQLMPPVITCTLAKRLGKRIADNHWEVRDFAANHVAHMCKRFGHDYTSLQMNLTTMLFKPFLDRKWSLTQLYGTVQGPTALGPVVLLCILPNLKTNLGILEEIFCDNEQKEMTRYEAWHVYGALLATVKVLPPQIVCLYIWLCDIGGNEPITGNDIGGNEPTVSNHTPVGQENVRDDIKTSMLHGSCFTACLIFEMPTHMSLYDSNQQPMIGNDSRMVRAKYSQSCSTPSLNLATTPENLNIQQRMENTRHKWNPETCRPLTSAMPLPMSSETVPARPLGASGSTPPNAGTDRFTMVELCPYNMYSYTHSKLSNEHKMDCCTKMVGPRIHVLCQRGQKVLRTRREERALLFEGGSRAGLQHQLYMQGHQQSTATLELCLIQLTQAIIYKRILKVRGLEAKGTRHNPSPSMHKNGGKVVQQEDRAPLYNGLAPLLVGAACSQVKFTQECAAGKHFPLSTWNGCIHLLKMRAFKIVNLIMCEHSAFMAEGKVPANPVACCCCINHIAVEICFKMPTHMSSYDSNQQPMIGNDSRKICIKAAWQAHQGHLYHFLGNKTTSSLESVQAVILPPSHLKLELSSVADAFLIPGTIFMSLLSGVLFGVGKGTSKFCFQQPLRYTYSTYAQVTISNQFLTNGSINYSCYNGYKNSFEITCEMHQVHHLFFTKKKEAKNM</sequence>
<feature type="domain" description="TAF6 C-terminal HEAT repeat" evidence="8">
    <location>
        <begin position="9"/>
        <end position="126"/>
    </location>
</feature>
<evidence type="ECO:0000256" key="1">
    <source>
        <dbReference type="ARBA" id="ARBA00004123"/>
    </source>
</evidence>
<evidence type="ECO:0000256" key="3">
    <source>
        <dbReference type="ARBA" id="ARBA00023015"/>
    </source>
</evidence>
<keyword evidence="4" id="KW-0804">Transcription</keyword>
<dbReference type="PANTHER" id="PTHR10221">
    <property type="entry name" value="TRANSCRIPTION INITIATION FACTOR TFIID SUBUNIT 6"/>
    <property type="match status" value="1"/>
</dbReference>
<dbReference type="CDD" id="cd08050">
    <property type="entry name" value="TAF6C"/>
    <property type="match status" value="1"/>
</dbReference>